<feature type="transmembrane region" description="Helical" evidence="6">
    <location>
        <begin position="46"/>
        <end position="64"/>
    </location>
</feature>
<evidence type="ECO:0000256" key="5">
    <source>
        <dbReference type="ARBA" id="ARBA00023136"/>
    </source>
</evidence>
<reference evidence="8 11" key="2">
    <citation type="submission" date="2020-07" db="EMBL/GenBank/DDBJ databases">
        <authorList>
            <person name="Feng H."/>
        </authorList>
    </citation>
    <scope>NUCLEOTIDE SEQUENCE [LARGE SCALE GENOMIC DNA]</scope>
    <source>
        <strain evidence="8">S-12</strain>
        <strain evidence="11">s-12</strain>
    </source>
</reference>
<dbReference type="InterPro" id="IPR000620">
    <property type="entry name" value="EamA_dom"/>
</dbReference>
<evidence type="ECO:0000259" key="7">
    <source>
        <dbReference type="Pfam" id="PF00892"/>
    </source>
</evidence>
<comment type="caution">
    <text evidence="9">The sequence shown here is derived from an EMBL/GenBank/DDBJ whole genome shotgun (WGS) entry which is preliminary data.</text>
</comment>
<accession>A0A6B3W0S7</accession>
<feature type="transmembrane region" description="Helical" evidence="6">
    <location>
        <begin position="282"/>
        <end position="301"/>
    </location>
</feature>
<dbReference type="Proteomes" id="UP000472971">
    <property type="component" value="Unassembled WGS sequence"/>
</dbReference>
<feature type="transmembrane region" description="Helical" evidence="6">
    <location>
        <begin position="195"/>
        <end position="214"/>
    </location>
</feature>
<keyword evidence="4 6" id="KW-1133">Transmembrane helix</keyword>
<feature type="domain" description="EamA" evidence="7">
    <location>
        <begin position="14"/>
        <end position="153"/>
    </location>
</feature>
<feature type="transmembrane region" description="Helical" evidence="6">
    <location>
        <begin position="226"/>
        <end position="246"/>
    </location>
</feature>
<feature type="transmembrane region" description="Helical" evidence="6">
    <location>
        <begin position="258"/>
        <end position="276"/>
    </location>
</feature>
<feature type="transmembrane region" description="Helical" evidence="6">
    <location>
        <begin position="140"/>
        <end position="158"/>
    </location>
</feature>
<evidence type="ECO:0000256" key="2">
    <source>
        <dbReference type="ARBA" id="ARBA00007362"/>
    </source>
</evidence>
<feature type="domain" description="EamA" evidence="7">
    <location>
        <begin position="166"/>
        <end position="299"/>
    </location>
</feature>
<protein>
    <submittedName>
        <fullName evidence="9">EamA family transporter</fullName>
    </submittedName>
</protein>
<dbReference type="PANTHER" id="PTHR32322:SF2">
    <property type="entry name" value="EAMA DOMAIN-CONTAINING PROTEIN"/>
    <property type="match status" value="1"/>
</dbReference>
<evidence type="ECO:0000313" key="10">
    <source>
        <dbReference type="Proteomes" id="UP000472971"/>
    </source>
</evidence>
<feature type="transmembrane region" description="Helical" evidence="6">
    <location>
        <begin position="164"/>
        <end position="183"/>
    </location>
</feature>
<evidence type="ECO:0000256" key="4">
    <source>
        <dbReference type="ARBA" id="ARBA00022989"/>
    </source>
</evidence>
<feature type="transmembrane region" description="Helical" evidence="6">
    <location>
        <begin position="109"/>
        <end position="128"/>
    </location>
</feature>
<organism evidence="9 10">
    <name type="scientific">Bacillus aquiflavi</name>
    <dbReference type="NCBI Taxonomy" id="2672567"/>
    <lineage>
        <taxon>Bacteria</taxon>
        <taxon>Bacillati</taxon>
        <taxon>Bacillota</taxon>
        <taxon>Bacilli</taxon>
        <taxon>Bacillales</taxon>
        <taxon>Bacillaceae</taxon>
        <taxon>Bacillus</taxon>
    </lineage>
</organism>
<gene>
    <name evidence="9" type="ORF">G4D64_11550</name>
    <name evidence="8" type="ORF">H1Z61_12160</name>
</gene>
<feature type="transmembrane region" description="Helical" evidence="6">
    <location>
        <begin position="84"/>
        <end position="103"/>
    </location>
</feature>
<keyword evidence="10" id="KW-1185">Reference proteome</keyword>
<name>A0A6B3W0S7_9BACI</name>
<dbReference type="Pfam" id="PF00892">
    <property type="entry name" value="EamA"/>
    <property type="match status" value="2"/>
</dbReference>
<reference evidence="9 10" key="1">
    <citation type="submission" date="2020-02" db="EMBL/GenBank/DDBJ databases">
        <title>Bacillus aquiflavi sp. nov., isolated from yellow water of strong flavor Chinese baijiu in Yibin region of China.</title>
        <authorList>
            <person name="Xie J."/>
        </authorList>
    </citation>
    <scope>NUCLEOTIDE SEQUENCE [LARGE SCALE GENOMIC DNA]</scope>
    <source>
        <strain evidence="9 10">3H-10</strain>
    </source>
</reference>
<dbReference type="SUPFAM" id="SSF103481">
    <property type="entry name" value="Multidrug resistance efflux transporter EmrE"/>
    <property type="match status" value="2"/>
</dbReference>
<comment type="subcellular location">
    <subcellularLocation>
        <location evidence="1">Endomembrane system</location>
        <topology evidence="1">Multi-pass membrane protein</topology>
    </subcellularLocation>
</comment>
<dbReference type="PANTHER" id="PTHR32322">
    <property type="entry name" value="INNER MEMBRANE TRANSPORTER"/>
    <property type="match status" value="1"/>
</dbReference>
<dbReference type="EMBL" id="JAAIWN010000027">
    <property type="protein sequence ID" value="NEY82117.1"/>
    <property type="molecule type" value="Genomic_DNA"/>
</dbReference>
<proteinExistence type="inferred from homology"/>
<dbReference type="EMBL" id="JACEIO010000029">
    <property type="protein sequence ID" value="MBA4537861.1"/>
    <property type="molecule type" value="Genomic_DNA"/>
</dbReference>
<keyword evidence="3 6" id="KW-0812">Transmembrane</keyword>
<evidence type="ECO:0000256" key="6">
    <source>
        <dbReference type="SAM" id="Phobius"/>
    </source>
</evidence>
<dbReference type="AlphaFoldDB" id="A0A6B3W0S7"/>
<dbReference type="GO" id="GO:0016020">
    <property type="term" value="C:membrane"/>
    <property type="evidence" value="ECO:0007669"/>
    <property type="project" value="UniProtKB-SubCell"/>
</dbReference>
<comment type="similarity">
    <text evidence="2">Belongs to the EamA transporter family.</text>
</comment>
<evidence type="ECO:0000313" key="11">
    <source>
        <dbReference type="Proteomes" id="UP000570010"/>
    </source>
</evidence>
<dbReference type="InterPro" id="IPR037185">
    <property type="entry name" value="EmrE-like"/>
</dbReference>
<evidence type="ECO:0000256" key="3">
    <source>
        <dbReference type="ARBA" id="ARBA00022692"/>
    </source>
</evidence>
<evidence type="ECO:0000256" key="1">
    <source>
        <dbReference type="ARBA" id="ARBA00004127"/>
    </source>
</evidence>
<keyword evidence="5 6" id="KW-0472">Membrane</keyword>
<evidence type="ECO:0000313" key="8">
    <source>
        <dbReference type="EMBL" id="MBA4537861.1"/>
    </source>
</evidence>
<evidence type="ECO:0000313" key="9">
    <source>
        <dbReference type="EMBL" id="NEY82117.1"/>
    </source>
</evidence>
<dbReference type="Proteomes" id="UP000570010">
    <property type="component" value="Unassembled WGS sequence"/>
</dbReference>
<sequence length="310" mass="34189">METKVLIRSHGRLKGISFVLFAAILWGVSGTVAQYLFQHKGYSPEWLVVVRLLISGVFFLLLSIVKGNRKIFEIWKSKEERSSLLLFSIVGMLGVQYTFFAAINVGNAATATLLQYLAPVMIVCYFAIKLKRSPSINELLAILLALLGAFLLVTKGNFQHLSISGWAVFWGISSAFALAFYTLQPINLLRKWGSIIVIGWGMFVGGLAFSFLSPPWKFQGELSFEALVAVLFIVLFGTLIPFYCYLESLKYISATETSLLASAEPLSAALLAVLWLRVPFGLVEWLGAACIIGTIIILSQADDGDVKRSK</sequence>
<dbReference type="RefSeq" id="WP_163242505.1">
    <property type="nucleotide sequence ID" value="NZ_JAAIWN010000027.1"/>
</dbReference>
<dbReference type="InterPro" id="IPR050638">
    <property type="entry name" value="AA-Vitamin_Transporters"/>
</dbReference>